<dbReference type="EMBL" id="LBPX01000030">
    <property type="protein sequence ID" value="KKP66598.1"/>
    <property type="molecule type" value="Genomic_DNA"/>
</dbReference>
<dbReference type="InterPro" id="IPR014717">
    <property type="entry name" value="Transl_elong_EF1B/ribsomal_bS6"/>
</dbReference>
<dbReference type="GO" id="GO:0005840">
    <property type="term" value="C:ribosome"/>
    <property type="evidence" value="ECO:0007669"/>
    <property type="project" value="UniProtKB-KW"/>
</dbReference>
<dbReference type="InterPro" id="IPR020814">
    <property type="entry name" value="Ribosomal_S6_plastid/chlpt"/>
</dbReference>
<dbReference type="NCBIfam" id="TIGR00166">
    <property type="entry name" value="S6"/>
    <property type="match status" value="1"/>
</dbReference>
<comment type="function">
    <text evidence="3">Binds together with bS18 to 16S ribosomal RNA.</text>
</comment>
<dbReference type="GO" id="GO:1990904">
    <property type="term" value="C:ribonucleoprotein complex"/>
    <property type="evidence" value="ECO:0007669"/>
    <property type="project" value="UniProtKB-KW"/>
</dbReference>
<dbReference type="InterPro" id="IPR000529">
    <property type="entry name" value="Ribosomal_bS6"/>
</dbReference>
<dbReference type="GO" id="GO:0019843">
    <property type="term" value="F:rRNA binding"/>
    <property type="evidence" value="ECO:0007669"/>
    <property type="project" value="UniProtKB-UniRule"/>
</dbReference>
<organism evidence="4 5">
    <name type="scientific">Candidatus Roizmanbacteria bacterium GW2011_GWC2_35_12</name>
    <dbReference type="NCBI Taxonomy" id="1618485"/>
    <lineage>
        <taxon>Bacteria</taxon>
        <taxon>Candidatus Roizmaniibacteriota</taxon>
    </lineage>
</organism>
<dbReference type="AlphaFoldDB" id="A0A0G0BB11"/>
<reference evidence="4 5" key="1">
    <citation type="journal article" date="2015" name="Nature">
        <title>rRNA introns, odd ribosomes, and small enigmatic genomes across a large radiation of phyla.</title>
        <authorList>
            <person name="Brown C.T."/>
            <person name="Hug L.A."/>
            <person name="Thomas B.C."/>
            <person name="Sharon I."/>
            <person name="Castelle C.J."/>
            <person name="Singh A."/>
            <person name="Wilkins M.J."/>
            <person name="Williams K.H."/>
            <person name="Banfield J.F."/>
        </authorList>
    </citation>
    <scope>NUCLEOTIDE SEQUENCE [LARGE SCALE GENOMIC DNA]</scope>
</reference>
<name>A0A0G0BB11_9BACT</name>
<dbReference type="GO" id="GO:0003735">
    <property type="term" value="F:structural constituent of ribosome"/>
    <property type="evidence" value="ECO:0007669"/>
    <property type="project" value="InterPro"/>
</dbReference>
<evidence type="ECO:0000313" key="5">
    <source>
        <dbReference type="Proteomes" id="UP000034127"/>
    </source>
</evidence>
<dbReference type="CDD" id="cd00473">
    <property type="entry name" value="bS6"/>
    <property type="match status" value="1"/>
</dbReference>
<proteinExistence type="inferred from homology"/>
<accession>A0A0G0BB11</accession>
<keyword evidence="3" id="KW-0694">RNA-binding</keyword>
<dbReference type="Gene3D" id="3.30.70.60">
    <property type="match status" value="1"/>
</dbReference>
<dbReference type="Pfam" id="PF01250">
    <property type="entry name" value="Ribosomal_S6"/>
    <property type="match status" value="1"/>
</dbReference>
<dbReference type="HAMAP" id="MF_00360">
    <property type="entry name" value="Ribosomal_bS6"/>
    <property type="match status" value="1"/>
</dbReference>
<sequence length="87" mass="10410">MLYELTFLIKEESELKNIKDLIVSNSGQIKKEESWGEKTLSFPIKKNRTAKFYNYFIEMEKKNVTEIRKKLNFSENLLRFLLLISES</sequence>
<gene>
    <name evidence="3" type="primary">rpsF</name>
    <name evidence="4" type="ORF">UR63_C0030G0007</name>
</gene>
<evidence type="ECO:0000256" key="3">
    <source>
        <dbReference type="HAMAP-Rule" id="MF_00360"/>
    </source>
</evidence>
<comment type="caution">
    <text evidence="4">The sequence shown here is derived from an EMBL/GenBank/DDBJ whole genome shotgun (WGS) entry which is preliminary data.</text>
</comment>
<protein>
    <recommendedName>
        <fullName evidence="2 3">Small ribosomal subunit protein bS6</fullName>
    </recommendedName>
</protein>
<dbReference type="Proteomes" id="UP000034127">
    <property type="component" value="Unassembled WGS sequence"/>
</dbReference>
<keyword evidence="3" id="KW-0699">rRNA-binding</keyword>
<keyword evidence="3 4" id="KW-0689">Ribosomal protein</keyword>
<dbReference type="SUPFAM" id="SSF54995">
    <property type="entry name" value="Ribosomal protein S6"/>
    <property type="match status" value="1"/>
</dbReference>
<evidence type="ECO:0000256" key="2">
    <source>
        <dbReference type="ARBA" id="ARBA00035294"/>
    </source>
</evidence>
<comment type="similarity">
    <text evidence="1 3">Belongs to the bacterial ribosomal protein bS6 family.</text>
</comment>
<keyword evidence="3" id="KW-0687">Ribonucleoprotein</keyword>
<evidence type="ECO:0000313" key="4">
    <source>
        <dbReference type="EMBL" id="KKP66598.1"/>
    </source>
</evidence>
<evidence type="ECO:0000256" key="1">
    <source>
        <dbReference type="ARBA" id="ARBA00009512"/>
    </source>
</evidence>
<dbReference type="InterPro" id="IPR035980">
    <property type="entry name" value="Ribosomal_bS6_sf"/>
</dbReference>
<dbReference type="GO" id="GO:0006412">
    <property type="term" value="P:translation"/>
    <property type="evidence" value="ECO:0007669"/>
    <property type="project" value="UniProtKB-UniRule"/>
</dbReference>